<gene>
    <name evidence="7" type="ORF">HNQ65_002232</name>
</gene>
<dbReference type="PROSITE" id="PS51007">
    <property type="entry name" value="CYTC"/>
    <property type="match status" value="1"/>
</dbReference>
<dbReference type="RefSeq" id="WP_184339571.1">
    <property type="nucleotide sequence ID" value="NZ_JACHIG010000004.1"/>
</dbReference>
<evidence type="ECO:0000256" key="3">
    <source>
        <dbReference type="ARBA" id="ARBA00023004"/>
    </source>
</evidence>
<dbReference type="InterPro" id="IPR009056">
    <property type="entry name" value="Cyt_c-like_dom"/>
</dbReference>
<dbReference type="InterPro" id="IPR011041">
    <property type="entry name" value="Quinoprot_gluc/sorb_DH_b-prop"/>
</dbReference>
<dbReference type="GO" id="GO:0009055">
    <property type="term" value="F:electron transfer activity"/>
    <property type="evidence" value="ECO:0007669"/>
    <property type="project" value="InterPro"/>
</dbReference>
<feature type="domain" description="Cytochrome c" evidence="6">
    <location>
        <begin position="662"/>
        <end position="794"/>
    </location>
</feature>
<proteinExistence type="predicted"/>
<accession>A0A7W7YAS1</accession>
<dbReference type="Proteomes" id="UP000590740">
    <property type="component" value="Unassembled WGS sequence"/>
</dbReference>
<dbReference type="NCBIfam" id="TIGR02604">
    <property type="entry name" value="Piru_Ver_Nterm"/>
    <property type="match status" value="1"/>
</dbReference>
<dbReference type="SUPFAM" id="SSF46626">
    <property type="entry name" value="Cytochrome c"/>
    <property type="match status" value="1"/>
</dbReference>
<dbReference type="InterPro" id="IPR013428">
    <property type="entry name" value="Membrane-bound_put_N"/>
</dbReference>
<comment type="caution">
    <text evidence="7">The sequence shown here is derived from an EMBL/GenBank/DDBJ whole genome shotgun (WGS) entry which is preliminary data.</text>
</comment>
<evidence type="ECO:0000256" key="2">
    <source>
        <dbReference type="ARBA" id="ARBA00022723"/>
    </source>
</evidence>
<dbReference type="InterPro" id="IPR055557">
    <property type="entry name" value="DUF7133"/>
</dbReference>
<evidence type="ECO:0000256" key="4">
    <source>
        <dbReference type="PROSITE-ProRule" id="PRU00433"/>
    </source>
</evidence>
<dbReference type="NCBIfam" id="TIGR02603">
    <property type="entry name" value="CxxCH_TIGR02603"/>
    <property type="match status" value="1"/>
</dbReference>
<keyword evidence="2 4" id="KW-0479">Metal-binding</keyword>
<keyword evidence="8" id="KW-1185">Reference proteome</keyword>
<evidence type="ECO:0000256" key="1">
    <source>
        <dbReference type="ARBA" id="ARBA00022617"/>
    </source>
</evidence>
<protein>
    <submittedName>
        <fullName evidence="7">Putative membrane-bound dehydrogenase-like protein</fullName>
    </submittedName>
</protein>
<feature type="chain" id="PRO_5031213356" evidence="5">
    <location>
        <begin position="23"/>
        <end position="794"/>
    </location>
</feature>
<organism evidence="7 8">
    <name type="scientific">Prosthecobacter vanneervenii</name>
    <dbReference type="NCBI Taxonomy" id="48466"/>
    <lineage>
        <taxon>Bacteria</taxon>
        <taxon>Pseudomonadati</taxon>
        <taxon>Verrucomicrobiota</taxon>
        <taxon>Verrucomicrobiia</taxon>
        <taxon>Verrucomicrobiales</taxon>
        <taxon>Verrucomicrobiaceae</taxon>
        <taxon>Prosthecobacter</taxon>
    </lineage>
</organism>
<dbReference type="SUPFAM" id="SSF50952">
    <property type="entry name" value="Soluble quinoprotein glucose dehydrogenase"/>
    <property type="match status" value="1"/>
</dbReference>
<evidence type="ECO:0000256" key="5">
    <source>
        <dbReference type="SAM" id="SignalP"/>
    </source>
</evidence>
<dbReference type="EMBL" id="JACHIG010000004">
    <property type="protein sequence ID" value="MBB5032650.1"/>
    <property type="molecule type" value="Genomic_DNA"/>
</dbReference>
<evidence type="ECO:0000259" key="6">
    <source>
        <dbReference type="PROSITE" id="PS51007"/>
    </source>
</evidence>
<name>A0A7W7YAS1_9BACT</name>
<dbReference type="InterPro" id="IPR013427">
    <property type="entry name" value="Haem-bd_dom_put"/>
</dbReference>
<dbReference type="Gene3D" id="1.10.760.10">
    <property type="entry name" value="Cytochrome c-like domain"/>
    <property type="match status" value="1"/>
</dbReference>
<dbReference type="GO" id="GO:0020037">
    <property type="term" value="F:heme binding"/>
    <property type="evidence" value="ECO:0007669"/>
    <property type="project" value="InterPro"/>
</dbReference>
<evidence type="ECO:0000313" key="7">
    <source>
        <dbReference type="EMBL" id="MBB5032650.1"/>
    </source>
</evidence>
<keyword evidence="3 4" id="KW-0408">Iron</keyword>
<dbReference type="GO" id="GO:0046872">
    <property type="term" value="F:metal ion binding"/>
    <property type="evidence" value="ECO:0007669"/>
    <property type="project" value="UniProtKB-KW"/>
</dbReference>
<reference evidence="7 8" key="1">
    <citation type="submission" date="2020-08" db="EMBL/GenBank/DDBJ databases">
        <title>Genomic Encyclopedia of Type Strains, Phase IV (KMG-IV): sequencing the most valuable type-strain genomes for metagenomic binning, comparative biology and taxonomic classification.</title>
        <authorList>
            <person name="Goeker M."/>
        </authorList>
    </citation>
    <scope>NUCLEOTIDE SEQUENCE [LARGE SCALE GENOMIC DNA]</scope>
    <source>
        <strain evidence="7 8">DSM 12252</strain>
    </source>
</reference>
<keyword evidence="1 4" id="KW-0349">Heme</keyword>
<sequence length="794" mass="86001">MLLRSCLALASASALLGLHAHAEIPQPADAPQPLSPQESARAFVVPEGMQIRLLAAEPLIHEPSGICWDERGRVFVCELHGYNVEGQIDIDELNKSGQLDTTVRRIAASESAKTKAEAETYGTVKLLRDTDGDGVMDKATVWADRLPPCYGLTAANGGLIVACAPHIVFLKDTDGDDLPDVNERLFTGFGTGMLERGINAPTHGPDGWIYFGRGWPGSGAITGPHLKEPVKLPGTHFRIRADGSAIEPVGGSTRTIGTTFTAGGDRFVTTTTSPGLLVTPLEWRYLTRNPDDVAPPLDAPATTETRVFPIAPVHPWRTKREQHAEYFAFYKKISLSDAAASGYFTSACSPLVYQHDALPGLNGHYLVCEPAASLIHRSEIVRDGTALRLQRVKGEEQREFLASRDSWFHPVSLTQTPQGGIAICDFYREIIEDYSAIPRHLQQQYGVTHGQDRGRIWLLLPQDESRLQRPAPPPTATEARALALRTADADHFQSHSELEKELLAMDFEDASAPPQLVLQATLSLGQSRSPQVFDCLRRIARTHGTRLQWIDCAITSALYKREREMLLALARDPGASAPVMARLASVIAARGDVAEIQSCLKEAALITGQPRQILTLGLEDAQPLAKGAAVPEVPPPAPPTAEQTAAWESRMPAILAALQDKPDLAAGRTLFTGVCASCHRSHGIGTSVGPDLDAEFQRAPETIVRDVVFPAEAARPGFETTFIKTRRGESLLGITASDGPGSLTLRLPGGAERTVLKKHATIRTLRNTSLMPSGLSEALTPRQLADIIAFLRSR</sequence>
<dbReference type="InterPro" id="IPR036909">
    <property type="entry name" value="Cyt_c-like_dom_sf"/>
</dbReference>
<dbReference type="Pfam" id="PF23500">
    <property type="entry name" value="DUF7133"/>
    <property type="match status" value="1"/>
</dbReference>
<keyword evidence="5" id="KW-0732">Signal</keyword>
<evidence type="ECO:0000313" key="8">
    <source>
        <dbReference type="Proteomes" id="UP000590740"/>
    </source>
</evidence>
<dbReference type="AlphaFoldDB" id="A0A7W7YAS1"/>
<feature type="signal peptide" evidence="5">
    <location>
        <begin position="1"/>
        <end position="22"/>
    </location>
</feature>
<dbReference type="PANTHER" id="PTHR33546">
    <property type="entry name" value="LARGE, MULTIFUNCTIONAL SECRETED PROTEIN-RELATED"/>
    <property type="match status" value="1"/>
</dbReference>
<dbReference type="Pfam" id="PF00034">
    <property type="entry name" value="Cytochrom_C"/>
    <property type="match status" value="1"/>
</dbReference>
<dbReference type="PANTHER" id="PTHR33546:SF1">
    <property type="entry name" value="LARGE, MULTIFUNCTIONAL SECRETED PROTEIN"/>
    <property type="match status" value="1"/>
</dbReference>